<evidence type="ECO:0000259" key="1">
    <source>
        <dbReference type="SMART" id="SM00966"/>
    </source>
</evidence>
<organism evidence="2 3">
    <name type="scientific">Candidatus Doudnabacteria bacterium RIFCSPHIGHO2_01_FULL_41_86</name>
    <dbReference type="NCBI Taxonomy" id="1817821"/>
    <lineage>
        <taxon>Bacteria</taxon>
        <taxon>Candidatus Doudnaibacteriota</taxon>
    </lineage>
</organism>
<dbReference type="AlphaFoldDB" id="A0A1F5N8G7"/>
<dbReference type="EMBL" id="MFEH01000003">
    <property type="protein sequence ID" value="OGE73956.1"/>
    <property type="molecule type" value="Genomic_DNA"/>
</dbReference>
<gene>
    <name evidence="2" type="ORF">A2717_00245</name>
</gene>
<dbReference type="GO" id="GO:0003677">
    <property type="term" value="F:DNA binding"/>
    <property type="evidence" value="ECO:0007669"/>
    <property type="project" value="InterPro"/>
</dbReference>
<evidence type="ECO:0000313" key="2">
    <source>
        <dbReference type="EMBL" id="OGE73956.1"/>
    </source>
</evidence>
<dbReference type="STRING" id="1817821.A2717_00245"/>
<comment type="caution">
    <text evidence="2">The sequence shown here is derived from an EMBL/GenBank/DDBJ whole genome shotgun (WGS) entry which is preliminary data.</text>
</comment>
<dbReference type="SUPFAM" id="SSF89447">
    <property type="entry name" value="AbrB/MazE/MraZ-like"/>
    <property type="match status" value="1"/>
</dbReference>
<evidence type="ECO:0000313" key="3">
    <source>
        <dbReference type="Proteomes" id="UP000177610"/>
    </source>
</evidence>
<dbReference type="NCBIfam" id="TIGR01439">
    <property type="entry name" value="lp_hng_hel_AbrB"/>
    <property type="match status" value="1"/>
</dbReference>
<dbReference type="Gene3D" id="2.10.260.10">
    <property type="match status" value="1"/>
</dbReference>
<dbReference type="Proteomes" id="UP000177610">
    <property type="component" value="Unassembled WGS sequence"/>
</dbReference>
<proteinExistence type="predicted"/>
<sequence length="101" mass="11219">MKIQVKENLSSAVKIGASRQVVIPKRIHDALGLQPGDYLQVELSKGVVIFKPKTLIDKKILEDVQASMEDIRNGRFSGPFDTADKAARSLHKAARTHQIKK</sequence>
<dbReference type="InterPro" id="IPR037914">
    <property type="entry name" value="SpoVT-AbrB_sf"/>
</dbReference>
<protein>
    <recommendedName>
        <fullName evidence="1">SpoVT-AbrB domain-containing protein</fullName>
    </recommendedName>
</protein>
<accession>A0A1F5N8G7</accession>
<name>A0A1F5N8G7_9BACT</name>
<feature type="domain" description="SpoVT-AbrB" evidence="1">
    <location>
        <begin position="13"/>
        <end position="58"/>
    </location>
</feature>
<dbReference type="InterPro" id="IPR007159">
    <property type="entry name" value="SpoVT-AbrB_dom"/>
</dbReference>
<dbReference type="SMART" id="SM00966">
    <property type="entry name" value="SpoVT_AbrB"/>
    <property type="match status" value="1"/>
</dbReference>
<reference evidence="2 3" key="1">
    <citation type="journal article" date="2016" name="Nat. Commun.">
        <title>Thousands of microbial genomes shed light on interconnected biogeochemical processes in an aquifer system.</title>
        <authorList>
            <person name="Anantharaman K."/>
            <person name="Brown C.T."/>
            <person name="Hug L.A."/>
            <person name="Sharon I."/>
            <person name="Castelle C.J."/>
            <person name="Probst A.J."/>
            <person name="Thomas B.C."/>
            <person name="Singh A."/>
            <person name="Wilkins M.J."/>
            <person name="Karaoz U."/>
            <person name="Brodie E.L."/>
            <person name="Williams K.H."/>
            <person name="Hubbard S.S."/>
            <person name="Banfield J.F."/>
        </authorList>
    </citation>
    <scope>NUCLEOTIDE SEQUENCE [LARGE SCALE GENOMIC DNA]</scope>
</reference>
<dbReference type="Pfam" id="PF04014">
    <property type="entry name" value="MazE_antitoxin"/>
    <property type="match status" value="1"/>
</dbReference>